<dbReference type="Pfam" id="PF01713">
    <property type="entry name" value="Smr"/>
    <property type="match status" value="1"/>
</dbReference>
<evidence type="ECO:0000313" key="3">
    <source>
        <dbReference type="Proteomes" id="UP000190888"/>
    </source>
</evidence>
<accession>A0A1T4QYY0</accession>
<name>A0A1T4QYY0_9BACT</name>
<proteinExistence type="predicted"/>
<dbReference type="AlphaFoldDB" id="A0A1T4QYY0"/>
<dbReference type="Gene3D" id="3.30.1370.110">
    <property type="match status" value="1"/>
</dbReference>
<organism evidence="2 3">
    <name type="scientific">Sediminibacterium ginsengisoli</name>
    <dbReference type="NCBI Taxonomy" id="413434"/>
    <lineage>
        <taxon>Bacteria</taxon>
        <taxon>Pseudomonadati</taxon>
        <taxon>Bacteroidota</taxon>
        <taxon>Chitinophagia</taxon>
        <taxon>Chitinophagales</taxon>
        <taxon>Chitinophagaceae</taxon>
        <taxon>Sediminibacterium</taxon>
    </lineage>
</organism>
<dbReference type="InterPro" id="IPR036063">
    <property type="entry name" value="Smr_dom_sf"/>
</dbReference>
<evidence type="ECO:0000259" key="1">
    <source>
        <dbReference type="Pfam" id="PF01713"/>
    </source>
</evidence>
<feature type="domain" description="Smr" evidence="1">
    <location>
        <begin position="282"/>
        <end position="343"/>
    </location>
</feature>
<keyword evidence="3" id="KW-1185">Reference proteome</keyword>
<protein>
    <submittedName>
        <fullName evidence="2">Smr domain-containing protein</fullName>
    </submittedName>
</protein>
<dbReference type="EMBL" id="FUWH01000010">
    <property type="protein sequence ID" value="SKA08933.1"/>
    <property type="molecule type" value="Genomic_DNA"/>
</dbReference>
<dbReference type="RefSeq" id="WP_078832257.1">
    <property type="nucleotide sequence ID" value="NZ_FUWH01000010.1"/>
</dbReference>
<dbReference type="OrthoDB" id="1524810at2"/>
<dbReference type="Proteomes" id="UP000190888">
    <property type="component" value="Unassembled WGS sequence"/>
</dbReference>
<dbReference type="InterPro" id="IPR002625">
    <property type="entry name" value="Smr_dom"/>
</dbReference>
<evidence type="ECO:0000313" key="2">
    <source>
        <dbReference type="EMBL" id="SKA08933.1"/>
    </source>
</evidence>
<reference evidence="2 3" key="1">
    <citation type="submission" date="2017-02" db="EMBL/GenBank/DDBJ databases">
        <authorList>
            <person name="Peterson S.W."/>
        </authorList>
    </citation>
    <scope>NUCLEOTIDE SEQUENCE [LARGE SCALE GENOMIC DNA]</scope>
    <source>
        <strain evidence="2 3">DSM 22335</strain>
    </source>
</reference>
<gene>
    <name evidence="2" type="ORF">SAMN04488132_1101</name>
</gene>
<sequence length="344" mass="40535">MKYQVGDEIVVLHSNEEGKVIEIMNDKMVLIEVRGVKFPAYMDQIDFPYFLRFTKNKVVNEKKPAPKVYIDQVPKENSKPNTIRVADGVWLSFLPKFALDDFNDEVVELLKVHLVNKTDKGYRIRYKQYFFNKPEFELESEVHPFHDFYIHDIPFEAVNDSPSFSVDFSLLQPEKRKATHYETSLKLKPKQVFQRIEELKDNNGPTISYKLFDIYPDKTEEEKSDRLELSSLAAKGFKVYDASRLRQNLEPARSVVDLHIEKLTHGWEQMDNYEILDIQLKEFEKWYHLAVAHHQPSLTVIHGVGKGRLRDEIHDILKVKREVKTFVNQYDPRFGYGATEIFFK</sequence>
<dbReference type="STRING" id="413434.SAMN04488132_1101"/>